<protein>
    <submittedName>
        <fullName evidence="1">Uncharacterized protein</fullName>
    </submittedName>
</protein>
<gene>
    <name evidence="1" type="ORF">RMSM_04268</name>
</gene>
<accession>M5RHM6</accession>
<comment type="caution">
    <text evidence="1">The sequence shown here is derived from an EMBL/GenBank/DDBJ whole genome shotgun (WGS) entry which is preliminary data.</text>
</comment>
<evidence type="ECO:0000313" key="1">
    <source>
        <dbReference type="EMBL" id="EMI18793.1"/>
    </source>
</evidence>
<dbReference type="AlphaFoldDB" id="M5RHM6"/>
<organism evidence="1 2">
    <name type="scientific">Rhodopirellula maiorica SM1</name>
    <dbReference type="NCBI Taxonomy" id="1265738"/>
    <lineage>
        <taxon>Bacteria</taxon>
        <taxon>Pseudomonadati</taxon>
        <taxon>Planctomycetota</taxon>
        <taxon>Planctomycetia</taxon>
        <taxon>Pirellulales</taxon>
        <taxon>Pirellulaceae</taxon>
        <taxon>Novipirellula</taxon>
    </lineage>
</organism>
<dbReference type="EMBL" id="ANOG01000613">
    <property type="protein sequence ID" value="EMI18793.1"/>
    <property type="molecule type" value="Genomic_DNA"/>
</dbReference>
<proteinExistence type="predicted"/>
<evidence type="ECO:0000313" key="2">
    <source>
        <dbReference type="Proteomes" id="UP000011991"/>
    </source>
</evidence>
<sequence>MGLAKVPGVSTAKMGILANWARAVTQTNQANGLARNLRVAIRMQ</sequence>
<keyword evidence="2" id="KW-1185">Reference proteome</keyword>
<dbReference type="Proteomes" id="UP000011991">
    <property type="component" value="Unassembled WGS sequence"/>
</dbReference>
<name>M5RHM6_9BACT</name>
<reference evidence="1 2" key="1">
    <citation type="journal article" date="2013" name="Mar. Genomics">
        <title>Expression of sulfatases in Rhodopirellula baltica and the diversity of sulfatases in the genus Rhodopirellula.</title>
        <authorList>
            <person name="Wegner C.E."/>
            <person name="Richter-Heitmann T."/>
            <person name="Klindworth A."/>
            <person name="Klockow C."/>
            <person name="Richter M."/>
            <person name="Achstetter T."/>
            <person name="Glockner F.O."/>
            <person name="Harder J."/>
        </authorList>
    </citation>
    <scope>NUCLEOTIDE SEQUENCE [LARGE SCALE GENOMIC DNA]</scope>
    <source>
        <strain evidence="1 2">SM1</strain>
    </source>
</reference>